<feature type="coiled-coil region" evidence="4">
    <location>
        <begin position="174"/>
        <end position="201"/>
    </location>
</feature>
<keyword evidence="5" id="KW-0812">Transmembrane</keyword>
<comment type="subcellular location">
    <subcellularLocation>
        <location evidence="1">Cell envelope</location>
    </subcellularLocation>
</comment>
<keyword evidence="3" id="KW-0813">Transport</keyword>
<evidence type="ECO:0000256" key="4">
    <source>
        <dbReference type="SAM" id="Coils"/>
    </source>
</evidence>
<dbReference type="GO" id="GO:0015562">
    <property type="term" value="F:efflux transmembrane transporter activity"/>
    <property type="evidence" value="ECO:0007669"/>
    <property type="project" value="TreeGrafter"/>
</dbReference>
<sequence length="411" mass="44921">MSSTDKSSITQRGRLGWKATLLVCALIFLTGAGALVLVFLTEPEVSRMEAARQTAMLVDVIEVQKGDYRPVIRAMGTVVAEHDVSLQPRVGGQILSRSDDFTPGGFVEKGQVIVRIDPADYRNSLTQRKSDLDRAVSDLQLEMGRQNVAEQDYRAMGRELSGQHRDLVLRRPQLKAAKAEVDDAKAAVSQAELKLERTRVKAPFDARVLSRQADVGSQVSAGDVLGRLVGTKTFWVAATVSQSALPWICFPENSNEKGAMVRIRNRSAWSEGMSRTGRLYRLVGALAEDTRFARVLVAVDDPLGRKADDPKTPPLLLQSYVAAEIQGRPISGVIRVKRDHVRKNNTVWVMKDGKLDIRDVKIVFSDAQHAYIRKGLSDGEKVVTSSLATVAGGAPLRLKDADENGHSADGG</sequence>
<accession>A0A7W0C819</accession>
<dbReference type="SUPFAM" id="SSF111369">
    <property type="entry name" value="HlyD-like secretion proteins"/>
    <property type="match status" value="1"/>
</dbReference>
<dbReference type="Gene3D" id="1.10.287.470">
    <property type="entry name" value="Helix hairpin bin"/>
    <property type="match status" value="1"/>
</dbReference>
<protein>
    <submittedName>
        <fullName evidence="8">RND family efflux transporter MFP subunit</fullName>
    </submittedName>
</protein>
<evidence type="ECO:0000256" key="5">
    <source>
        <dbReference type="SAM" id="Phobius"/>
    </source>
</evidence>
<dbReference type="InterPro" id="IPR058627">
    <property type="entry name" value="MdtA-like_C"/>
</dbReference>
<feature type="transmembrane region" description="Helical" evidence="5">
    <location>
        <begin position="21"/>
        <end position="40"/>
    </location>
</feature>
<dbReference type="Gene3D" id="2.40.420.20">
    <property type="match status" value="1"/>
</dbReference>
<dbReference type="InterPro" id="IPR006143">
    <property type="entry name" value="RND_pump_MFP"/>
</dbReference>
<evidence type="ECO:0000313" key="9">
    <source>
        <dbReference type="Proteomes" id="UP000525298"/>
    </source>
</evidence>
<name>A0A7W0C819_9BACT</name>
<reference evidence="8 9" key="1">
    <citation type="submission" date="2020-07" db="EMBL/GenBank/DDBJ databases">
        <title>Genomic Encyclopedia of Type Strains, Phase IV (KMG-IV): sequencing the most valuable type-strain genomes for metagenomic binning, comparative biology and taxonomic classification.</title>
        <authorList>
            <person name="Goeker M."/>
        </authorList>
    </citation>
    <scope>NUCLEOTIDE SEQUENCE [LARGE SCALE GENOMIC DNA]</scope>
    <source>
        <strain evidence="8 9">DSM 17721</strain>
    </source>
</reference>
<evidence type="ECO:0000256" key="1">
    <source>
        <dbReference type="ARBA" id="ARBA00004196"/>
    </source>
</evidence>
<dbReference type="GO" id="GO:1990281">
    <property type="term" value="C:efflux pump complex"/>
    <property type="evidence" value="ECO:0007669"/>
    <property type="project" value="TreeGrafter"/>
</dbReference>
<evidence type="ECO:0000256" key="2">
    <source>
        <dbReference type="ARBA" id="ARBA00009477"/>
    </source>
</evidence>
<dbReference type="NCBIfam" id="TIGR01730">
    <property type="entry name" value="RND_mfp"/>
    <property type="match status" value="1"/>
</dbReference>
<dbReference type="Pfam" id="PF25917">
    <property type="entry name" value="BSH_RND"/>
    <property type="match status" value="1"/>
</dbReference>
<dbReference type="AlphaFoldDB" id="A0A7W0C819"/>
<keyword evidence="4" id="KW-0175">Coiled coil</keyword>
<dbReference type="Proteomes" id="UP000525298">
    <property type="component" value="Unassembled WGS sequence"/>
</dbReference>
<keyword evidence="5" id="KW-1133">Transmembrane helix</keyword>
<dbReference type="PANTHER" id="PTHR30469">
    <property type="entry name" value="MULTIDRUG RESISTANCE PROTEIN MDTA"/>
    <property type="match status" value="1"/>
</dbReference>
<dbReference type="EMBL" id="JACDUS010000002">
    <property type="protein sequence ID" value="MBA2880857.1"/>
    <property type="molecule type" value="Genomic_DNA"/>
</dbReference>
<keyword evidence="9" id="KW-1185">Reference proteome</keyword>
<evidence type="ECO:0000313" key="8">
    <source>
        <dbReference type="EMBL" id="MBA2880857.1"/>
    </source>
</evidence>
<feature type="domain" description="Multidrug resistance protein MdtA-like C-terminal permuted SH3" evidence="7">
    <location>
        <begin position="341"/>
        <end position="387"/>
    </location>
</feature>
<dbReference type="Gene3D" id="2.40.30.170">
    <property type="match status" value="1"/>
</dbReference>
<dbReference type="InterPro" id="IPR058625">
    <property type="entry name" value="MdtA-like_BSH"/>
</dbReference>
<feature type="domain" description="Multidrug resistance protein MdtA-like barrel-sandwich hybrid" evidence="6">
    <location>
        <begin position="84"/>
        <end position="226"/>
    </location>
</feature>
<organism evidence="8 9">
    <name type="scientific">Desulfosalsimonas propionicica</name>
    <dbReference type="NCBI Taxonomy" id="332175"/>
    <lineage>
        <taxon>Bacteria</taxon>
        <taxon>Pseudomonadati</taxon>
        <taxon>Thermodesulfobacteriota</taxon>
        <taxon>Desulfobacteria</taxon>
        <taxon>Desulfobacterales</taxon>
        <taxon>Desulfosalsimonadaceae</taxon>
        <taxon>Desulfosalsimonas</taxon>
    </lineage>
</organism>
<dbReference type="Pfam" id="PF25967">
    <property type="entry name" value="RND-MFP_C"/>
    <property type="match status" value="1"/>
</dbReference>
<evidence type="ECO:0000259" key="7">
    <source>
        <dbReference type="Pfam" id="PF25967"/>
    </source>
</evidence>
<dbReference type="RefSeq" id="WP_220128296.1">
    <property type="nucleotide sequence ID" value="NZ_JACDUS010000002.1"/>
</dbReference>
<dbReference type="Gene3D" id="2.40.50.100">
    <property type="match status" value="1"/>
</dbReference>
<comment type="similarity">
    <text evidence="2">Belongs to the membrane fusion protein (MFP) (TC 8.A.1) family.</text>
</comment>
<evidence type="ECO:0000259" key="6">
    <source>
        <dbReference type="Pfam" id="PF25917"/>
    </source>
</evidence>
<dbReference type="PANTHER" id="PTHR30469:SF12">
    <property type="entry name" value="MULTIDRUG RESISTANCE PROTEIN MDTA"/>
    <property type="match status" value="1"/>
</dbReference>
<evidence type="ECO:0000256" key="3">
    <source>
        <dbReference type="ARBA" id="ARBA00022448"/>
    </source>
</evidence>
<keyword evidence="5" id="KW-0472">Membrane</keyword>
<proteinExistence type="inferred from homology"/>
<comment type="caution">
    <text evidence="8">The sequence shown here is derived from an EMBL/GenBank/DDBJ whole genome shotgun (WGS) entry which is preliminary data.</text>
</comment>
<gene>
    <name evidence="8" type="ORF">HNR65_001175</name>
</gene>